<comment type="caution">
    <text evidence="1">The sequence shown here is derived from an EMBL/GenBank/DDBJ whole genome shotgun (WGS) entry which is preliminary data.</text>
</comment>
<sequence>SLSLARSCCRPRSPQEKQMLWHSGVYRNVAVSHGAAKLQIGLWADWRLSCRGPGSNVWAAGSSWHARRAGHQQRGLYLRSSEGQDGKQGCRVIGYGVGFPIFVAICSIGAPHQRKPRGDQ</sequence>
<organism evidence="1 2">
    <name type="scientific">Pleurodeles waltl</name>
    <name type="common">Iberian ribbed newt</name>
    <dbReference type="NCBI Taxonomy" id="8319"/>
    <lineage>
        <taxon>Eukaryota</taxon>
        <taxon>Metazoa</taxon>
        <taxon>Chordata</taxon>
        <taxon>Craniata</taxon>
        <taxon>Vertebrata</taxon>
        <taxon>Euteleostomi</taxon>
        <taxon>Amphibia</taxon>
        <taxon>Batrachia</taxon>
        <taxon>Caudata</taxon>
        <taxon>Salamandroidea</taxon>
        <taxon>Salamandridae</taxon>
        <taxon>Pleurodelinae</taxon>
        <taxon>Pleurodeles</taxon>
    </lineage>
</organism>
<gene>
    <name evidence="1" type="ORF">NDU88_002445</name>
</gene>
<proteinExistence type="predicted"/>
<accession>A0AAV7SDQ0</accession>
<reference evidence="1" key="1">
    <citation type="journal article" date="2022" name="bioRxiv">
        <title>Sequencing and chromosome-scale assembly of the giantPleurodeles waltlgenome.</title>
        <authorList>
            <person name="Brown T."/>
            <person name="Elewa A."/>
            <person name="Iarovenko S."/>
            <person name="Subramanian E."/>
            <person name="Araus A.J."/>
            <person name="Petzold A."/>
            <person name="Susuki M."/>
            <person name="Suzuki K.-i.T."/>
            <person name="Hayashi T."/>
            <person name="Toyoda A."/>
            <person name="Oliveira C."/>
            <person name="Osipova E."/>
            <person name="Leigh N.D."/>
            <person name="Simon A."/>
            <person name="Yun M.H."/>
        </authorList>
    </citation>
    <scope>NUCLEOTIDE SEQUENCE</scope>
    <source>
        <strain evidence="1">20211129_DDA</strain>
        <tissue evidence="1">Liver</tissue>
    </source>
</reference>
<dbReference type="Proteomes" id="UP001066276">
    <property type="component" value="Chromosome 4_2"/>
</dbReference>
<dbReference type="EMBL" id="JANPWB010000008">
    <property type="protein sequence ID" value="KAJ1161965.1"/>
    <property type="molecule type" value="Genomic_DNA"/>
</dbReference>
<name>A0AAV7SDQ0_PLEWA</name>
<protein>
    <submittedName>
        <fullName evidence="1">Uncharacterized protein</fullName>
    </submittedName>
</protein>
<dbReference type="AlphaFoldDB" id="A0AAV7SDQ0"/>
<evidence type="ECO:0000313" key="1">
    <source>
        <dbReference type="EMBL" id="KAJ1161965.1"/>
    </source>
</evidence>
<feature type="non-terminal residue" evidence="1">
    <location>
        <position position="1"/>
    </location>
</feature>
<keyword evidence="2" id="KW-1185">Reference proteome</keyword>
<feature type="non-terminal residue" evidence="1">
    <location>
        <position position="120"/>
    </location>
</feature>
<evidence type="ECO:0000313" key="2">
    <source>
        <dbReference type="Proteomes" id="UP001066276"/>
    </source>
</evidence>